<name>A0A699XRP7_TANCI</name>
<reference evidence="2" key="1">
    <citation type="journal article" date="2019" name="Sci. Rep.">
        <title>Draft genome of Tanacetum cinerariifolium, the natural source of mosquito coil.</title>
        <authorList>
            <person name="Yamashiro T."/>
            <person name="Shiraishi A."/>
            <person name="Satake H."/>
            <person name="Nakayama K."/>
        </authorList>
    </citation>
    <scope>NUCLEOTIDE SEQUENCE</scope>
</reference>
<evidence type="ECO:0000313" key="2">
    <source>
        <dbReference type="EMBL" id="GFD61040.1"/>
    </source>
</evidence>
<comment type="caution">
    <text evidence="2">The sequence shown here is derived from an EMBL/GenBank/DDBJ whole genome shotgun (WGS) entry which is preliminary data.</text>
</comment>
<sequence length="79" mass="8038">GLRPGGSGDSDEEEDDDEERGRSRTRRGSNRLTMTPSEPTSPTSAQLHTAGTTPKGGIGSALAGLGIPGFGIVKALTNS</sequence>
<feature type="non-terminal residue" evidence="2">
    <location>
        <position position="79"/>
    </location>
</feature>
<feature type="region of interest" description="Disordered" evidence="1">
    <location>
        <begin position="1"/>
        <end position="65"/>
    </location>
</feature>
<feature type="compositionally biased region" description="Low complexity" evidence="1">
    <location>
        <begin position="35"/>
        <end position="44"/>
    </location>
</feature>
<accession>A0A699XRP7</accession>
<feature type="non-terminal residue" evidence="2">
    <location>
        <position position="1"/>
    </location>
</feature>
<protein>
    <submittedName>
        <fullName evidence="2">Uncharacterized protein</fullName>
    </submittedName>
</protein>
<organism evidence="2">
    <name type="scientific">Tanacetum cinerariifolium</name>
    <name type="common">Dalmatian daisy</name>
    <name type="synonym">Chrysanthemum cinerariifolium</name>
    <dbReference type="NCBI Taxonomy" id="118510"/>
    <lineage>
        <taxon>Eukaryota</taxon>
        <taxon>Viridiplantae</taxon>
        <taxon>Streptophyta</taxon>
        <taxon>Embryophyta</taxon>
        <taxon>Tracheophyta</taxon>
        <taxon>Spermatophyta</taxon>
        <taxon>Magnoliopsida</taxon>
        <taxon>eudicotyledons</taxon>
        <taxon>Gunneridae</taxon>
        <taxon>Pentapetalae</taxon>
        <taxon>asterids</taxon>
        <taxon>campanulids</taxon>
        <taxon>Asterales</taxon>
        <taxon>Asteraceae</taxon>
        <taxon>Asteroideae</taxon>
        <taxon>Anthemideae</taxon>
        <taxon>Anthemidinae</taxon>
        <taxon>Tanacetum</taxon>
    </lineage>
</organism>
<dbReference type="AlphaFoldDB" id="A0A699XRP7"/>
<dbReference type="EMBL" id="BKCJ011885932">
    <property type="protein sequence ID" value="GFD61040.1"/>
    <property type="molecule type" value="Genomic_DNA"/>
</dbReference>
<feature type="compositionally biased region" description="Acidic residues" evidence="1">
    <location>
        <begin position="9"/>
        <end position="18"/>
    </location>
</feature>
<proteinExistence type="predicted"/>
<evidence type="ECO:0000256" key="1">
    <source>
        <dbReference type="SAM" id="MobiDB-lite"/>
    </source>
</evidence>
<gene>
    <name evidence="2" type="ORF">Tci_933009</name>
</gene>